<sequence length="178" mass="21071">MDAERKDVIVKEINYWKSHHLLPEQYCDFLIALYTEGEGTEESQTKSKKTPYYLLFYFFNTLLLIMPMLIYLLVESVTWQIIGILLVLLSNMWMIGIFKKNEQLNEGYAVMTLLVNFLISTSLYLNDLFKEVLITYAWIFINSISWIVFGKWKNHFFLQVAGVFVFIIACILTGFYYF</sequence>
<name>A0A1H9M1I8_9BACI</name>
<dbReference type="OrthoDB" id="2380880at2"/>
<keyword evidence="1" id="KW-1133">Transmembrane helix</keyword>
<evidence type="ECO:0000313" key="3">
    <source>
        <dbReference type="Proteomes" id="UP000199687"/>
    </source>
</evidence>
<feature type="transmembrane region" description="Helical" evidence="1">
    <location>
        <begin position="79"/>
        <end position="96"/>
    </location>
</feature>
<gene>
    <name evidence="2" type="ORF">SAMN04487944_101510</name>
</gene>
<feature type="transmembrane region" description="Helical" evidence="1">
    <location>
        <begin position="156"/>
        <end position="177"/>
    </location>
</feature>
<protein>
    <submittedName>
        <fullName evidence="2">Uncharacterized protein</fullName>
    </submittedName>
</protein>
<feature type="transmembrane region" description="Helical" evidence="1">
    <location>
        <begin position="52"/>
        <end position="73"/>
    </location>
</feature>
<evidence type="ECO:0000313" key="2">
    <source>
        <dbReference type="EMBL" id="SER17556.1"/>
    </source>
</evidence>
<dbReference type="STRING" id="531814.SAMN04487944_101510"/>
<feature type="transmembrane region" description="Helical" evidence="1">
    <location>
        <begin position="108"/>
        <end position="126"/>
    </location>
</feature>
<dbReference type="EMBL" id="FOGL01000001">
    <property type="protein sequence ID" value="SER17556.1"/>
    <property type="molecule type" value="Genomic_DNA"/>
</dbReference>
<dbReference type="RefSeq" id="WP_089738632.1">
    <property type="nucleotide sequence ID" value="NZ_FOGL01000001.1"/>
</dbReference>
<keyword evidence="1" id="KW-0812">Transmembrane</keyword>
<organism evidence="2 3">
    <name type="scientific">Gracilibacillus ureilyticus</name>
    <dbReference type="NCBI Taxonomy" id="531814"/>
    <lineage>
        <taxon>Bacteria</taxon>
        <taxon>Bacillati</taxon>
        <taxon>Bacillota</taxon>
        <taxon>Bacilli</taxon>
        <taxon>Bacillales</taxon>
        <taxon>Bacillaceae</taxon>
        <taxon>Gracilibacillus</taxon>
    </lineage>
</organism>
<dbReference type="AlphaFoldDB" id="A0A1H9M1I8"/>
<keyword evidence="3" id="KW-1185">Reference proteome</keyword>
<feature type="transmembrane region" description="Helical" evidence="1">
    <location>
        <begin position="132"/>
        <end position="149"/>
    </location>
</feature>
<dbReference type="Proteomes" id="UP000199687">
    <property type="component" value="Unassembled WGS sequence"/>
</dbReference>
<accession>A0A1H9M1I8</accession>
<evidence type="ECO:0000256" key="1">
    <source>
        <dbReference type="SAM" id="Phobius"/>
    </source>
</evidence>
<proteinExistence type="predicted"/>
<reference evidence="2 3" key="1">
    <citation type="submission" date="2016-10" db="EMBL/GenBank/DDBJ databases">
        <authorList>
            <person name="de Groot N.N."/>
        </authorList>
    </citation>
    <scope>NUCLEOTIDE SEQUENCE [LARGE SCALE GENOMIC DNA]</scope>
    <source>
        <strain evidence="2 3">CGMCC 1.7727</strain>
    </source>
</reference>
<keyword evidence="1" id="KW-0472">Membrane</keyword>